<dbReference type="Gene3D" id="3.80.10.10">
    <property type="entry name" value="Ribonuclease Inhibitor"/>
    <property type="match status" value="2"/>
</dbReference>
<feature type="region of interest" description="Disordered" evidence="4">
    <location>
        <begin position="160"/>
        <end position="180"/>
    </location>
</feature>
<dbReference type="SMART" id="SM00369">
    <property type="entry name" value="LRR_TYP"/>
    <property type="match status" value="4"/>
</dbReference>
<dbReference type="AlphaFoldDB" id="A0ABD3R1F5"/>
<dbReference type="InterPro" id="IPR032675">
    <property type="entry name" value="LRR_dom_sf"/>
</dbReference>
<reference evidence="6 7" key="1">
    <citation type="submission" date="2024-10" db="EMBL/GenBank/DDBJ databases">
        <title>Updated reference genomes for cyclostephanoid diatoms.</title>
        <authorList>
            <person name="Roberts W.R."/>
            <person name="Alverson A.J."/>
        </authorList>
    </citation>
    <scope>NUCLEOTIDE SEQUENCE [LARGE SCALE GENOMIC DNA]</scope>
    <source>
        <strain evidence="6 7">AJA228-03</strain>
    </source>
</reference>
<gene>
    <name evidence="6" type="ORF">ACHAXA_008899</name>
</gene>
<feature type="transmembrane region" description="Helical" evidence="5">
    <location>
        <begin position="126"/>
        <end position="148"/>
    </location>
</feature>
<dbReference type="Pfam" id="PF00560">
    <property type="entry name" value="LRR_1"/>
    <property type="match status" value="2"/>
</dbReference>
<evidence type="ECO:0000256" key="4">
    <source>
        <dbReference type="SAM" id="MobiDB-lite"/>
    </source>
</evidence>
<dbReference type="SUPFAM" id="SSF52058">
    <property type="entry name" value="L domain-like"/>
    <property type="match status" value="2"/>
</dbReference>
<organism evidence="6 7">
    <name type="scientific">Cyclostephanos tholiformis</name>
    <dbReference type="NCBI Taxonomy" id="382380"/>
    <lineage>
        <taxon>Eukaryota</taxon>
        <taxon>Sar</taxon>
        <taxon>Stramenopiles</taxon>
        <taxon>Ochrophyta</taxon>
        <taxon>Bacillariophyta</taxon>
        <taxon>Coscinodiscophyceae</taxon>
        <taxon>Thalassiosirophycidae</taxon>
        <taxon>Stephanodiscales</taxon>
        <taxon>Stephanodiscaceae</taxon>
        <taxon>Cyclostephanos</taxon>
    </lineage>
</organism>
<accession>A0ABD3R1F5</accession>
<comment type="caution">
    <text evidence="6">The sequence shown here is derived from an EMBL/GenBank/DDBJ whole genome shotgun (WGS) entry which is preliminary data.</text>
</comment>
<evidence type="ECO:0000313" key="7">
    <source>
        <dbReference type="Proteomes" id="UP001530377"/>
    </source>
</evidence>
<keyword evidence="3" id="KW-0677">Repeat</keyword>
<sequence length="669" mass="74298">MVKATTDKKRGRKKKTRAPPAIADIDEERPTLPLADPDSADYDSGGIVVNNDDDRDAMDDDGIPAPIAHDDAGVVNASPSDADVVFTDDGLVVATAVTNDPNDEYIYSAIEYDPDSKPPLYANRRFRTYTCLALFLVSAVASIVVVYVTRGAKGPEYIEEEVPWDGDPSTSPTASPTTNRMTSGIREQVEGGILLRGGNFTNMTSDDPRRMALDWILHDDMLQLDSDDETLYQRYVLALLAFALDSLAWTHCGDHRRVTNVTMINYEVEDCEVTEANTGLVLERKIWLSSTVECEWYGVICSEDGVVRGLELIGNGLIGDIPPEISQLRFLQYLALNGNCLYGTIPPEFGAMSNLLSLELHGNGLSGELPKEIYDADKLQLLNVAMQYGYSSRCQMSNGTLVDTFWRRGGVVEYEVNYGLEGQVLGYDVGRWSSMKGLHLFDNSFWGKMNETIGDLKYLVFLRAQNNLFSGYIPGGITRLDKLRELHLNQNALYSDLPPDIGYMEDLEDLKVSENEMFGSIPDSLYDLAKLKQLWLQDTVHCVEVEGESFLNCEVDMDYGFEGTIRTEIGNLTKLEMVVLNNNPLKGTIPTEIGNCEELAVLHIHKTYIEGSAPIELCLLRDKKLNSETGVGVFYADCRPNNRTEDPFFSCDCCTDCCDHTTGVCIADD</sequence>
<dbReference type="PANTHER" id="PTHR48060:SF24">
    <property type="entry name" value="NON-SPECIFIC SERINE_THREONINE PROTEIN KINASE"/>
    <property type="match status" value="1"/>
</dbReference>
<evidence type="ECO:0000313" key="6">
    <source>
        <dbReference type="EMBL" id="KAL3806213.1"/>
    </source>
</evidence>
<keyword evidence="2" id="KW-0732">Signal</keyword>
<proteinExistence type="predicted"/>
<dbReference type="EMBL" id="JALLPB020000859">
    <property type="protein sequence ID" value="KAL3806213.1"/>
    <property type="molecule type" value="Genomic_DNA"/>
</dbReference>
<keyword evidence="5" id="KW-0472">Membrane</keyword>
<evidence type="ECO:0000256" key="3">
    <source>
        <dbReference type="ARBA" id="ARBA00022737"/>
    </source>
</evidence>
<keyword evidence="5" id="KW-1133">Transmembrane helix</keyword>
<keyword evidence="7" id="KW-1185">Reference proteome</keyword>
<evidence type="ECO:0000256" key="1">
    <source>
        <dbReference type="ARBA" id="ARBA00022614"/>
    </source>
</evidence>
<keyword evidence="5" id="KW-0812">Transmembrane</keyword>
<dbReference type="InterPro" id="IPR053211">
    <property type="entry name" value="DNA_repair-toleration"/>
</dbReference>
<dbReference type="FunFam" id="3.80.10.10:FF:000041">
    <property type="entry name" value="LRR receptor-like serine/threonine-protein kinase ERECTA"/>
    <property type="match status" value="2"/>
</dbReference>
<evidence type="ECO:0000256" key="2">
    <source>
        <dbReference type="ARBA" id="ARBA00022729"/>
    </source>
</evidence>
<dbReference type="InterPro" id="IPR001611">
    <property type="entry name" value="Leu-rich_rpt"/>
</dbReference>
<evidence type="ECO:0000256" key="5">
    <source>
        <dbReference type="SAM" id="Phobius"/>
    </source>
</evidence>
<protein>
    <submittedName>
        <fullName evidence="6">Uncharacterized protein</fullName>
    </submittedName>
</protein>
<feature type="region of interest" description="Disordered" evidence="4">
    <location>
        <begin position="1"/>
        <end position="50"/>
    </location>
</feature>
<keyword evidence="1" id="KW-0433">Leucine-rich repeat</keyword>
<dbReference type="PANTHER" id="PTHR48060">
    <property type="entry name" value="DNA DAMAGE-REPAIR/TOLERATION PROTEIN DRT100"/>
    <property type="match status" value="1"/>
</dbReference>
<feature type="compositionally biased region" description="Low complexity" evidence="4">
    <location>
        <begin position="168"/>
        <end position="178"/>
    </location>
</feature>
<name>A0ABD3R1F5_9STRA</name>
<dbReference type="Proteomes" id="UP001530377">
    <property type="component" value="Unassembled WGS sequence"/>
</dbReference>
<dbReference type="InterPro" id="IPR003591">
    <property type="entry name" value="Leu-rich_rpt_typical-subtyp"/>
</dbReference>